<evidence type="ECO:0000313" key="4">
    <source>
        <dbReference type="Proteomes" id="UP001445335"/>
    </source>
</evidence>
<sequence>MHALAVLLAALLAVSAVSGARVRLEALAPAPAPAASKPAADLLFTLSASKATFTAADRLTLSGLQTTAQAFNTETRATGIYGLGTFANVSAGAPFAPAWAGSPDAVMYATANGSRVSALLALSEPVFNAEAGKMTFAVRLLLSNAAQLSLSGGATARAADDAANGLGSSLLTEVPVGAELTSAALFIDEASVQVGAAATTKDCWNCGGGFWNGGGWGNSWGGGWDQSYQQPSQTNINNNNIVQNQGWNSPNTNINNNNVQNNGWNGGQTNINNNNVANGNSNGNTNINNNNVGNSGTNINNNNAGK</sequence>
<evidence type="ECO:0000313" key="3">
    <source>
        <dbReference type="EMBL" id="KAK9844073.1"/>
    </source>
</evidence>
<protein>
    <submittedName>
        <fullName evidence="3">Uncharacterized protein</fullName>
    </submittedName>
</protein>
<evidence type="ECO:0000256" key="1">
    <source>
        <dbReference type="SAM" id="MobiDB-lite"/>
    </source>
</evidence>
<dbReference type="Proteomes" id="UP001445335">
    <property type="component" value="Unassembled WGS sequence"/>
</dbReference>
<dbReference type="AlphaFoldDB" id="A0AAW1SCV5"/>
<accession>A0AAW1SCV5</accession>
<feature type="region of interest" description="Disordered" evidence="1">
    <location>
        <begin position="265"/>
        <end position="306"/>
    </location>
</feature>
<feature type="signal peptide" evidence="2">
    <location>
        <begin position="1"/>
        <end position="19"/>
    </location>
</feature>
<dbReference type="EMBL" id="JALJOU010000004">
    <property type="protein sequence ID" value="KAK9844073.1"/>
    <property type="molecule type" value="Genomic_DNA"/>
</dbReference>
<feature type="chain" id="PRO_5043609726" evidence="2">
    <location>
        <begin position="20"/>
        <end position="306"/>
    </location>
</feature>
<gene>
    <name evidence="3" type="ORF">WJX81_003775</name>
</gene>
<comment type="caution">
    <text evidence="3">The sequence shown here is derived from an EMBL/GenBank/DDBJ whole genome shotgun (WGS) entry which is preliminary data.</text>
</comment>
<proteinExistence type="predicted"/>
<organism evidence="3 4">
    <name type="scientific">Elliptochloris bilobata</name>
    <dbReference type="NCBI Taxonomy" id="381761"/>
    <lineage>
        <taxon>Eukaryota</taxon>
        <taxon>Viridiplantae</taxon>
        <taxon>Chlorophyta</taxon>
        <taxon>core chlorophytes</taxon>
        <taxon>Trebouxiophyceae</taxon>
        <taxon>Trebouxiophyceae incertae sedis</taxon>
        <taxon>Elliptochloris clade</taxon>
        <taxon>Elliptochloris</taxon>
    </lineage>
</organism>
<keyword evidence="4" id="KW-1185">Reference proteome</keyword>
<keyword evidence="2" id="KW-0732">Signal</keyword>
<name>A0AAW1SCV5_9CHLO</name>
<reference evidence="3 4" key="1">
    <citation type="journal article" date="2024" name="Nat. Commun.">
        <title>Phylogenomics reveals the evolutionary origins of lichenization in chlorophyte algae.</title>
        <authorList>
            <person name="Puginier C."/>
            <person name="Libourel C."/>
            <person name="Otte J."/>
            <person name="Skaloud P."/>
            <person name="Haon M."/>
            <person name="Grisel S."/>
            <person name="Petersen M."/>
            <person name="Berrin J.G."/>
            <person name="Delaux P.M."/>
            <person name="Dal Grande F."/>
            <person name="Keller J."/>
        </authorList>
    </citation>
    <scope>NUCLEOTIDE SEQUENCE [LARGE SCALE GENOMIC DNA]</scope>
    <source>
        <strain evidence="3 4">SAG 245.80</strain>
    </source>
</reference>
<evidence type="ECO:0000256" key="2">
    <source>
        <dbReference type="SAM" id="SignalP"/>
    </source>
</evidence>